<dbReference type="OrthoDB" id="1928976at2759"/>
<dbReference type="AlphaFoldDB" id="A0A6P8E5H9"/>
<reference evidence="2" key="1">
    <citation type="journal article" date="2020" name="Plant Biotechnol. J.">
        <title>The pomegranate (Punica granatum L.) draft genome dissects genetic divergence between soft- and hard-seeded cultivars.</title>
        <authorList>
            <person name="Luo X."/>
            <person name="Li H."/>
            <person name="Wu Z."/>
            <person name="Yao W."/>
            <person name="Zhao P."/>
            <person name="Cao D."/>
            <person name="Yu H."/>
            <person name="Li K."/>
            <person name="Poudel K."/>
            <person name="Zhao D."/>
            <person name="Zhang F."/>
            <person name="Xia X."/>
            <person name="Chen L."/>
            <person name="Wang Q."/>
            <person name="Jing D."/>
            <person name="Cao S."/>
        </authorList>
    </citation>
    <scope>NUCLEOTIDE SEQUENCE [LARGE SCALE GENOMIC DNA]</scope>
</reference>
<dbReference type="RefSeq" id="XP_031400259.1">
    <property type="nucleotide sequence ID" value="XM_031544399.1"/>
</dbReference>
<accession>A0A6P8E5H9</accession>
<evidence type="ECO:0000313" key="2">
    <source>
        <dbReference type="Proteomes" id="UP000515151"/>
    </source>
</evidence>
<dbReference type="RefSeq" id="XP_031400260.1">
    <property type="nucleotide sequence ID" value="XM_031544400.1"/>
</dbReference>
<gene>
    <name evidence="3 4 5" type="primary">LOC116210514</name>
</gene>
<organism evidence="2 3">
    <name type="scientific">Punica granatum</name>
    <name type="common">Pomegranate</name>
    <dbReference type="NCBI Taxonomy" id="22663"/>
    <lineage>
        <taxon>Eukaryota</taxon>
        <taxon>Viridiplantae</taxon>
        <taxon>Streptophyta</taxon>
        <taxon>Embryophyta</taxon>
        <taxon>Tracheophyta</taxon>
        <taxon>Spermatophyta</taxon>
        <taxon>Magnoliopsida</taxon>
        <taxon>eudicotyledons</taxon>
        <taxon>Gunneridae</taxon>
        <taxon>Pentapetalae</taxon>
        <taxon>rosids</taxon>
        <taxon>malvids</taxon>
        <taxon>Myrtales</taxon>
        <taxon>Lythraceae</taxon>
        <taxon>Punica</taxon>
    </lineage>
</organism>
<dbReference type="GeneID" id="116210514"/>
<reference evidence="3 4" key="2">
    <citation type="submission" date="2025-04" db="UniProtKB">
        <authorList>
            <consortium name="RefSeq"/>
        </authorList>
    </citation>
    <scope>IDENTIFICATION</scope>
    <source>
        <tissue evidence="3 4">Leaf</tissue>
    </source>
</reference>
<dbReference type="PANTHER" id="PTHR45786">
    <property type="entry name" value="DNA BINDING PROTEIN-LIKE"/>
    <property type="match status" value="1"/>
</dbReference>
<sequence length="317" mass="36687">MCCMEGRVQLPLLKPPPALLEQLLDYRNHGKAAAFRHNIRIYNASFAFTSMGGKIDNEINKCGGPYPFRVNGQHCHLLGSLATLDGGKAQFAQLYIHDTENEIANRLADLRSVDRQSSLDEDFMRGLLEMLDEHNVLVQSFRMARDKFRDNEARELKHRLIGNRYTDGRQYNLPSCSEVAALIVGKPSDEETRRDIIVEHKSGRLQRITKLHPSFMTLQYPLLFPYREDGFRLGASHHNPETGKRYKQQTVTVRQYYAFCLQQRSEEAQTLLKAGRLLQQFLVDAYAYIEEGRLNWILNNHKKLRAELYDGLRYVIK</sequence>
<evidence type="ECO:0000259" key="1">
    <source>
        <dbReference type="Pfam" id="PF14214"/>
    </source>
</evidence>
<dbReference type="Pfam" id="PF14214">
    <property type="entry name" value="Helitron_like_N"/>
    <property type="match status" value="1"/>
</dbReference>
<dbReference type="RefSeq" id="XP_031400258.1">
    <property type="nucleotide sequence ID" value="XM_031544398.1"/>
</dbReference>
<evidence type="ECO:0000313" key="4">
    <source>
        <dbReference type="RefSeq" id="XP_031400259.1"/>
    </source>
</evidence>
<keyword evidence="2" id="KW-1185">Reference proteome</keyword>
<name>A0A6P8E5H9_PUNGR</name>
<feature type="domain" description="Helitron helicase-like" evidence="1">
    <location>
        <begin position="256"/>
        <end position="313"/>
    </location>
</feature>
<dbReference type="InterPro" id="IPR025476">
    <property type="entry name" value="Helitron_helicase-like"/>
</dbReference>
<proteinExistence type="predicted"/>
<dbReference type="PANTHER" id="PTHR45786:SF74">
    <property type="entry name" value="ATP-DEPENDENT DNA HELICASE"/>
    <property type="match status" value="1"/>
</dbReference>
<dbReference type="Proteomes" id="UP000515151">
    <property type="component" value="Chromosome 6"/>
</dbReference>
<evidence type="ECO:0000313" key="5">
    <source>
        <dbReference type="RefSeq" id="XP_031400260.1"/>
    </source>
</evidence>
<evidence type="ECO:0000313" key="3">
    <source>
        <dbReference type="RefSeq" id="XP_031400258.1"/>
    </source>
</evidence>
<protein>
    <submittedName>
        <fullName evidence="3 4">Uncharacterized protein LOC116210514</fullName>
    </submittedName>
</protein>